<evidence type="ECO:0000313" key="2">
    <source>
        <dbReference type="Proteomes" id="UP000479000"/>
    </source>
</evidence>
<keyword evidence="2" id="KW-1185">Reference proteome</keyword>
<dbReference type="Proteomes" id="UP000479000">
    <property type="component" value="Unassembled WGS sequence"/>
</dbReference>
<evidence type="ECO:0000313" key="1">
    <source>
        <dbReference type="EMBL" id="CAB0001391.1"/>
    </source>
</evidence>
<dbReference type="EMBL" id="CADCXU010010600">
    <property type="protein sequence ID" value="CAB0001391.1"/>
    <property type="molecule type" value="Genomic_DNA"/>
</dbReference>
<name>A0A6H5GH73_9HEMI</name>
<dbReference type="OrthoDB" id="2142040at2759"/>
<accession>A0A6H5GH73</accession>
<sequence length="155" mass="17657">EGTIGVPVPSHAQGELSLETYVNCDFDKATCHPQVTCYLRLVGPVRDVIIRPKSKYYKPGQTDTKQFSVPLSRRTSTGIWRIDVKIEENVFSTTLNVSHLRGCDDPVAPELTIAEEHFVELRFSREMRRRYKPGLPFVGKVRQCFFRDFVPGGRA</sequence>
<gene>
    <name evidence="1" type="ORF">NTEN_LOCUS7178</name>
</gene>
<evidence type="ECO:0008006" key="3">
    <source>
        <dbReference type="Google" id="ProtNLM"/>
    </source>
</evidence>
<proteinExistence type="predicted"/>
<protein>
    <recommendedName>
        <fullName evidence="3">Macroglobulin domain-containing protein</fullName>
    </recommendedName>
</protein>
<organism evidence="1 2">
    <name type="scientific">Nesidiocoris tenuis</name>
    <dbReference type="NCBI Taxonomy" id="355587"/>
    <lineage>
        <taxon>Eukaryota</taxon>
        <taxon>Metazoa</taxon>
        <taxon>Ecdysozoa</taxon>
        <taxon>Arthropoda</taxon>
        <taxon>Hexapoda</taxon>
        <taxon>Insecta</taxon>
        <taxon>Pterygota</taxon>
        <taxon>Neoptera</taxon>
        <taxon>Paraneoptera</taxon>
        <taxon>Hemiptera</taxon>
        <taxon>Heteroptera</taxon>
        <taxon>Panheteroptera</taxon>
        <taxon>Cimicomorpha</taxon>
        <taxon>Miridae</taxon>
        <taxon>Dicyphina</taxon>
        <taxon>Nesidiocoris</taxon>
    </lineage>
</organism>
<dbReference type="AlphaFoldDB" id="A0A6H5GH73"/>
<feature type="non-terminal residue" evidence="1">
    <location>
        <position position="1"/>
    </location>
</feature>
<reference evidence="1 2" key="1">
    <citation type="submission" date="2020-02" db="EMBL/GenBank/DDBJ databases">
        <authorList>
            <person name="Ferguson B K."/>
        </authorList>
    </citation>
    <scope>NUCLEOTIDE SEQUENCE [LARGE SCALE GENOMIC DNA]</scope>
</reference>